<dbReference type="InterPro" id="IPR001339">
    <property type="entry name" value="mRNA_cap_enzyme_adenylation"/>
</dbReference>
<dbReference type="Gene3D" id="3.30.470.30">
    <property type="entry name" value="DNA ligase/mRNA capping enzyme"/>
    <property type="match status" value="1"/>
</dbReference>
<proteinExistence type="predicted"/>
<dbReference type="EMBL" id="MN739484">
    <property type="protein sequence ID" value="QHT07693.1"/>
    <property type="molecule type" value="Genomic_DNA"/>
</dbReference>
<dbReference type="GO" id="GO:0005524">
    <property type="term" value="F:ATP binding"/>
    <property type="evidence" value="ECO:0007669"/>
    <property type="project" value="InterPro"/>
</dbReference>
<dbReference type="Pfam" id="PF01331">
    <property type="entry name" value="mRNA_cap_enzyme"/>
    <property type="match status" value="1"/>
</dbReference>
<evidence type="ECO:0000259" key="1">
    <source>
        <dbReference type="Pfam" id="PF01331"/>
    </source>
</evidence>
<name>A0A6C0CTW0_9ZZZZ</name>
<evidence type="ECO:0000313" key="2">
    <source>
        <dbReference type="EMBL" id="QHT07693.1"/>
    </source>
</evidence>
<dbReference type="GO" id="GO:0004484">
    <property type="term" value="F:mRNA guanylyltransferase activity"/>
    <property type="evidence" value="ECO:0007669"/>
    <property type="project" value="InterPro"/>
</dbReference>
<dbReference type="GO" id="GO:0006370">
    <property type="term" value="P:7-methylguanosine mRNA capping"/>
    <property type="evidence" value="ECO:0007669"/>
    <property type="project" value="InterPro"/>
</dbReference>
<protein>
    <recommendedName>
        <fullName evidence="1">mRNA capping enzyme adenylation domain-containing protein</fullName>
    </recommendedName>
</protein>
<accession>A0A6C0CTW0</accession>
<sequence length="339" mass="40314">MQTQNISFCDRIGLNIKSNEVKKRIIDELEEIRIIEKHHELFVEQKHDRRLRKVPHMLAIKSNGNPYYMYFTKINFTNTIVMIDKKIQMGYEYPRMIIIRMLFHDDGLFDNTLLEGEMIKDKSSEWLYLISDIHVHKNKSVREYDLIKRLNLISNILEEHFMPSCNDLFSVQVKKYVPLTESESFHHDFMNSLNYTCRGLYFKPLYSKFKDILFNFDNSLVNRNLKPKLKSRYNFVTNDAMKMEADKSVSVETITSARTDTNMKDNAIFHVQKTEIPDLFKLYDETNNYIGNACVDSLRTSKMLTHHFQNMTMLEKARFECIRTKNKHLSTTWIPLKVC</sequence>
<dbReference type="AlphaFoldDB" id="A0A6C0CTW0"/>
<feature type="domain" description="mRNA capping enzyme adenylation" evidence="1">
    <location>
        <begin position="44"/>
        <end position="209"/>
    </location>
</feature>
<organism evidence="2">
    <name type="scientific">viral metagenome</name>
    <dbReference type="NCBI Taxonomy" id="1070528"/>
    <lineage>
        <taxon>unclassified sequences</taxon>
        <taxon>metagenomes</taxon>
        <taxon>organismal metagenomes</taxon>
    </lineage>
</organism>
<dbReference type="SUPFAM" id="SSF56091">
    <property type="entry name" value="DNA ligase/mRNA capping enzyme, catalytic domain"/>
    <property type="match status" value="1"/>
</dbReference>
<reference evidence="2" key="1">
    <citation type="journal article" date="2020" name="Nature">
        <title>Giant virus diversity and host interactions through global metagenomics.</title>
        <authorList>
            <person name="Schulz F."/>
            <person name="Roux S."/>
            <person name="Paez-Espino D."/>
            <person name="Jungbluth S."/>
            <person name="Walsh D.A."/>
            <person name="Denef V.J."/>
            <person name="McMahon K.D."/>
            <person name="Konstantinidis K.T."/>
            <person name="Eloe-Fadrosh E.A."/>
            <person name="Kyrpides N.C."/>
            <person name="Woyke T."/>
        </authorList>
    </citation>
    <scope>NUCLEOTIDE SEQUENCE</scope>
    <source>
        <strain evidence="2">GVMAG-M-3300021964-36</strain>
    </source>
</reference>